<keyword evidence="2" id="KW-1185">Reference proteome</keyword>
<dbReference type="RefSeq" id="WP_320385139.1">
    <property type="nucleotide sequence ID" value="NZ_JAROCA020000003.1"/>
</dbReference>
<evidence type="ECO:0000313" key="1">
    <source>
        <dbReference type="EMBL" id="MDY0407045.1"/>
    </source>
</evidence>
<gene>
    <name evidence="1" type="ORF">P5G51_018395</name>
</gene>
<organism evidence="1 2">
    <name type="scientific">Tigheibacillus jepli</name>
    <dbReference type="NCBI Taxonomy" id="3035914"/>
    <lineage>
        <taxon>Bacteria</taxon>
        <taxon>Bacillati</taxon>
        <taxon>Bacillota</taxon>
        <taxon>Bacilli</taxon>
        <taxon>Bacillales</taxon>
        <taxon>Bacillaceae</taxon>
        <taxon>Tigheibacillus</taxon>
    </lineage>
</organism>
<reference evidence="1 2" key="1">
    <citation type="submission" date="2023-10" db="EMBL/GenBank/DDBJ databases">
        <title>179-bfca-hs.</title>
        <authorList>
            <person name="Miliotis G."/>
            <person name="Sengupta P."/>
            <person name="Hameed A."/>
            <person name="Chuvochina M."/>
            <person name="Mcdonagh F."/>
            <person name="Simpson A.C."/>
            <person name="Singh N.K."/>
            <person name="Rekha P.D."/>
            <person name="Raman K."/>
            <person name="Hugenholtz P."/>
            <person name="Venkateswaran K."/>
        </authorList>
    </citation>
    <scope>NUCLEOTIDE SEQUENCE [LARGE SCALE GENOMIC DNA]</scope>
    <source>
        <strain evidence="1 2">179-BFC-A-HS</strain>
    </source>
</reference>
<dbReference type="Proteomes" id="UP001228376">
    <property type="component" value="Unassembled WGS sequence"/>
</dbReference>
<comment type="caution">
    <text evidence="1">The sequence shown here is derived from an EMBL/GenBank/DDBJ whole genome shotgun (WGS) entry which is preliminary data.</text>
</comment>
<evidence type="ECO:0000313" key="2">
    <source>
        <dbReference type="Proteomes" id="UP001228376"/>
    </source>
</evidence>
<evidence type="ECO:0008006" key="3">
    <source>
        <dbReference type="Google" id="ProtNLM"/>
    </source>
</evidence>
<sequence>MQTMSVSRRKFIDTFFGGLSEEEMEQLLTISKKMLANLEAAEKKATADCLAEMYMKK</sequence>
<protein>
    <recommendedName>
        <fullName evidence="3">MarR family transcriptional regulator</fullName>
    </recommendedName>
</protein>
<accession>A0ABU5CLE5</accession>
<name>A0ABU5CLE5_9BACI</name>
<dbReference type="EMBL" id="JAROCA020000003">
    <property type="protein sequence ID" value="MDY0407045.1"/>
    <property type="molecule type" value="Genomic_DNA"/>
</dbReference>
<proteinExistence type="predicted"/>